<evidence type="ECO:0000313" key="1">
    <source>
        <dbReference type="EMBL" id="CAB4132720.1"/>
    </source>
</evidence>
<dbReference type="InterPro" id="IPR036086">
    <property type="entry name" value="ParB/Sulfiredoxin_sf"/>
</dbReference>
<organism evidence="1">
    <name type="scientific">uncultured Caudovirales phage</name>
    <dbReference type="NCBI Taxonomy" id="2100421"/>
    <lineage>
        <taxon>Viruses</taxon>
        <taxon>Duplodnaviria</taxon>
        <taxon>Heunggongvirae</taxon>
        <taxon>Uroviricota</taxon>
        <taxon>Caudoviricetes</taxon>
        <taxon>Peduoviridae</taxon>
        <taxon>Maltschvirus</taxon>
        <taxon>Maltschvirus maltsch</taxon>
    </lineage>
</organism>
<accession>A0A6J5LIA8</accession>
<gene>
    <name evidence="1" type="ORF">UFOVP255_53</name>
</gene>
<dbReference type="EMBL" id="LR796265">
    <property type="protein sequence ID" value="CAB4132720.1"/>
    <property type="molecule type" value="Genomic_DNA"/>
</dbReference>
<evidence type="ECO:0008006" key="2">
    <source>
        <dbReference type="Google" id="ProtNLM"/>
    </source>
</evidence>
<name>A0A6J5LIA8_9CAUD</name>
<dbReference type="Gene3D" id="3.90.1530.10">
    <property type="entry name" value="Conserved hypothetical protein from pyrococcus furiosus pfu- 392566-001, ParB domain"/>
    <property type="match status" value="1"/>
</dbReference>
<protein>
    <recommendedName>
        <fullName evidence="2">ParB/Sulfiredoxin</fullName>
    </recommendedName>
</protein>
<dbReference type="SUPFAM" id="SSF110849">
    <property type="entry name" value="ParB/Sulfiredoxin"/>
    <property type="match status" value="1"/>
</dbReference>
<proteinExistence type="predicted"/>
<sequence>MREKDGPQIFLFTSGVFIIKIYSTPDASKEWVEKFSFLPVNLKNGFLIVSMEEKMNEIKSSTDYEIFIFLKKNRKIDQLKLSRLCKSMNESPHLSRLCPILVNARMEIIDGQHRFAACRALNRPVFYIQDSEITHRDIISLNKDQKNWTLENYLDFYVNSGNKNFISLKKFCSDYEISLSLACIFLGLNRKTLVSEIKDGLLIYPGSPLSEKCEKRCYLCKELMNKSYIRYPEKQKELRRLFSYSFIESIAKLNASIDEEIFFNKLLLCIDKVVPGSGFLYFHSQFISLGLI</sequence>
<reference evidence="1" key="1">
    <citation type="submission" date="2020-04" db="EMBL/GenBank/DDBJ databases">
        <authorList>
            <person name="Chiriac C."/>
            <person name="Salcher M."/>
            <person name="Ghai R."/>
            <person name="Kavagutti S V."/>
        </authorList>
    </citation>
    <scope>NUCLEOTIDE SEQUENCE</scope>
</reference>